<evidence type="ECO:0000259" key="1">
    <source>
        <dbReference type="PROSITE" id="PS50011"/>
    </source>
</evidence>
<dbReference type="SMART" id="SM00220">
    <property type="entry name" value="S_TKc"/>
    <property type="match status" value="1"/>
</dbReference>
<proteinExistence type="predicted"/>
<dbReference type="SUPFAM" id="SSF56112">
    <property type="entry name" value="Protein kinase-like (PK-like)"/>
    <property type="match status" value="1"/>
</dbReference>
<dbReference type="STRING" id="1051891.A0A0C3QB93"/>
<dbReference type="InterPro" id="IPR011009">
    <property type="entry name" value="Kinase-like_dom_sf"/>
</dbReference>
<feature type="domain" description="Protein kinase" evidence="1">
    <location>
        <begin position="1"/>
        <end position="208"/>
    </location>
</feature>
<accession>A0A0C3QB93</accession>
<dbReference type="EMBL" id="KN823134">
    <property type="protein sequence ID" value="KIO21579.1"/>
    <property type="molecule type" value="Genomic_DNA"/>
</dbReference>
<reference evidence="3" key="2">
    <citation type="submission" date="2015-01" db="EMBL/GenBank/DDBJ databases">
        <title>Evolutionary Origins and Diversification of the Mycorrhizal Mutualists.</title>
        <authorList>
            <consortium name="DOE Joint Genome Institute"/>
            <consortium name="Mycorrhizal Genomics Consortium"/>
            <person name="Kohler A."/>
            <person name="Kuo A."/>
            <person name="Nagy L.G."/>
            <person name="Floudas D."/>
            <person name="Copeland A."/>
            <person name="Barry K.W."/>
            <person name="Cichocki N."/>
            <person name="Veneault-Fourrey C."/>
            <person name="LaButti K."/>
            <person name="Lindquist E.A."/>
            <person name="Lipzen A."/>
            <person name="Lundell T."/>
            <person name="Morin E."/>
            <person name="Murat C."/>
            <person name="Riley R."/>
            <person name="Ohm R."/>
            <person name="Sun H."/>
            <person name="Tunlid A."/>
            <person name="Henrissat B."/>
            <person name="Grigoriev I.V."/>
            <person name="Hibbett D.S."/>
            <person name="Martin F."/>
        </authorList>
    </citation>
    <scope>NUCLEOTIDE SEQUENCE [LARGE SCALE GENOMIC DNA]</scope>
    <source>
        <strain evidence="3">MUT 4182</strain>
    </source>
</reference>
<dbReference type="OrthoDB" id="346907at2759"/>
<evidence type="ECO:0000313" key="2">
    <source>
        <dbReference type="EMBL" id="KIO21579.1"/>
    </source>
</evidence>
<dbReference type="Gene3D" id="1.10.510.10">
    <property type="entry name" value="Transferase(Phosphotransferase) domain 1"/>
    <property type="match status" value="1"/>
</dbReference>
<dbReference type="InterPro" id="IPR051681">
    <property type="entry name" value="Ser/Thr_Kinases-Pseudokinases"/>
</dbReference>
<name>A0A0C3QB93_9AGAM</name>
<dbReference type="InterPro" id="IPR008271">
    <property type="entry name" value="Ser/Thr_kinase_AS"/>
</dbReference>
<sequence>ELVVAAGVSHPNIVKIVGFVEDIGNRIAWLVFPWEVNGNVREFLLSGEWEISERIKDVTSGLEHLHSCQPPIFHGDLKSLNILVNSDHRAMITDFGSSRTLRKAPFFSATASTLTLTGSTYTIRWAAPELLQDEGPCLRSDIWALGWVAYEVMTNTIPFHDIKKDAIVINRVVQGYLPPVTEDARMSLIRALCSMMVKCWSIDPEKRP</sequence>
<dbReference type="GO" id="GO:0005524">
    <property type="term" value="F:ATP binding"/>
    <property type="evidence" value="ECO:0007669"/>
    <property type="project" value="InterPro"/>
</dbReference>
<feature type="non-terminal residue" evidence="2">
    <location>
        <position position="208"/>
    </location>
</feature>
<reference evidence="2 3" key="1">
    <citation type="submission" date="2014-04" db="EMBL/GenBank/DDBJ databases">
        <authorList>
            <consortium name="DOE Joint Genome Institute"/>
            <person name="Kuo A."/>
            <person name="Girlanda M."/>
            <person name="Perotto S."/>
            <person name="Kohler A."/>
            <person name="Nagy L.G."/>
            <person name="Floudas D."/>
            <person name="Copeland A."/>
            <person name="Barry K.W."/>
            <person name="Cichocki N."/>
            <person name="Veneault-Fourrey C."/>
            <person name="LaButti K."/>
            <person name="Lindquist E.A."/>
            <person name="Lipzen A."/>
            <person name="Lundell T."/>
            <person name="Morin E."/>
            <person name="Murat C."/>
            <person name="Sun H."/>
            <person name="Tunlid A."/>
            <person name="Henrissat B."/>
            <person name="Grigoriev I.V."/>
            <person name="Hibbett D.S."/>
            <person name="Martin F."/>
            <person name="Nordberg H.P."/>
            <person name="Cantor M.N."/>
            <person name="Hua S.X."/>
        </authorList>
    </citation>
    <scope>NUCLEOTIDE SEQUENCE [LARGE SCALE GENOMIC DNA]</scope>
    <source>
        <strain evidence="2 3">MUT 4182</strain>
    </source>
</reference>
<feature type="non-terminal residue" evidence="2">
    <location>
        <position position="1"/>
    </location>
</feature>
<dbReference type="PROSITE" id="PS00108">
    <property type="entry name" value="PROTEIN_KINASE_ST"/>
    <property type="match status" value="1"/>
</dbReference>
<dbReference type="PROSITE" id="PS50011">
    <property type="entry name" value="PROTEIN_KINASE_DOM"/>
    <property type="match status" value="1"/>
</dbReference>
<dbReference type="Pfam" id="PF00069">
    <property type="entry name" value="Pkinase"/>
    <property type="match status" value="1"/>
</dbReference>
<dbReference type="HOGENOM" id="CLU_000288_7_18_1"/>
<dbReference type="Proteomes" id="UP000054248">
    <property type="component" value="Unassembled WGS sequence"/>
</dbReference>
<organism evidence="2 3">
    <name type="scientific">Tulasnella calospora MUT 4182</name>
    <dbReference type="NCBI Taxonomy" id="1051891"/>
    <lineage>
        <taxon>Eukaryota</taxon>
        <taxon>Fungi</taxon>
        <taxon>Dikarya</taxon>
        <taxon>Basidiomycota</taxon>
        <taxon>Agaricomycotina</taxon>
        <taxon>Agaricomycetes</taxon>
        <taxon>Cantharellales</taxon>
        <taxon>Tulasnellaceae</taxon>
        <taxon>Tulasnella</taxon>
    </lineage>
</organism>
<protein>
    <recommendedName>
        <fullName evidence="1">Protein kinase domain-containing protein</fullName>
    </recommendedName>
</protein>
<dbReference type="AlphaFoldDB" id="A0A0C3QB93"/>
<evidence type="ECO:0000313" key="3">
    <source>
        <dbReference type="Proteomes" id="UP000054248"/>
    </source>
</evidence>
<dbReference type="GO" id="GO:0004674">
    <property type="term" value="F:protein serine/threonine kinase activity"/>
    <property type="evidence" value="ECO:0007669"/>
    <property type="project" value="TreeGrafter"/>
</dbReference>
<keyword evidence="3" id="KW-1185">Reference proteome</keyword>
<gene>
    <name evidence="2" type="ORF">M407DRAFT_38581</name>
</gene>
<dbReference type="InterPro" id="IPR000719">
    <property type="entry name" value="Prot_kinase_dom"/>
</dbReference>
<dbReference type="PANTHER" id="PTHR44329">
    <property type="entry name" value="SERINE/THREONINE-PROTEIN KINASE TNNI3K-RELATED"/>
    <property type="match status" value="1"/>
</dbReference>